<evidence type="ECO:0000256" key="2">
    <source>
        <dbReference type="SAM" id="MobiDB-lite"/>
    </source>
</evidence>
<dbReference type="CDD" id="cd20623">
    <property type="entry name" value="CYP_unk"/>
    <property type="match status" value="1"/>
</dbReference>
<comment type="similarity">
    <text evidence="1">Belongs to the cytochrome P450 family.</text>
</comment>
<feature type="region of interest" description="Disordered" evidence="2">
    <location>
        <begin position="1"/>
        <end position="38"/>
    </location>
</feature>
<evidence type="ECO:0000256" key="1">
    <source>
        <dbReference type="ARBA" id="ARBA00010617"/>
    </source>
</evidence>
<dbReference type="Proteomes" id="UP001220022">
    <property type="component" value="Unassembled WGS sequence"/>
</dbReference>
<reference evidence="3 4" key="1">
    <citation type="submission" date="2023-03" db="EMBL/GenBank/DDBJ databases">
        <title>Draft genome sequence of type strain Streptomyces ferralitis JCM 14344.</title>
        <authorList>
            <person name="Klaysubun C."/>
            <person name="Duangmal K."/>
        </authorList>
    </citation>
    <scope>NUCLEOTIDE SEQUENCE [LARGE SCALE GENOMIC DNA]</scope>
    <source>
        <strain evidence="3 4">JCM 14344</strain>
    </source>
</reference>
<name>A0ABT5YYC1_9ACTN</name>
<dbReference type="SUPFAM" id="SSF48264">
    <property type="entry name" value="Cytochrome P450"/>
    <property type="match status" value="1"/>
</dbReference>
<dbReference type="Gene3D" id="1.10.630.10">
    <property type="entry name" value="Cytochrome P450"/>
    <property type="match status" value="1"/>
</dbReference>
<evidence type="ECO:0000313" key="4">
    <source>
        <dbReference type="Proteomes" id="UP001220022"/>
    </source>
</evidence>
<feature type="compositionally biased region" description="Pro residues" evidence="2">
    <location>
        <begin position="440"/>
        <end position="458"/>
    </location>
</feature>
<dbReference type="PANTHER" id="PTHR46696:SF1">
    <property type="entry name" value="CYTOCHROME P450 YJIB-RELATED"/>
    <property type="match status" value="1"/>
</dbReference>
<keyword evidence="4" id="KW-1185">Reference proteome</keyword>
<evidence type="ECO:0000313" key="3">
    <source>
        <dbReference type="EMBL" id="MDF2256598.1"/>
    </source>
</evidence>
<dbReference type="InterPro" id="IPR036396">
    <property type="entry name" value="Cyt_P450_sf"/>
</dbReference>
<organism evidence="3 4">
    <name type="scientific">Streptantibioticus ferralitis</name>
    <dbReference type="NCBI Taxonomy" id="236510"/>
    <lineage>
        <taxon>Bacteria</taxon>
        <taxon>Bacillati</taxon>
        <taxon>Actinomycetota</taxon>
        <taxon>Actinomycetes</taxon>
        <taxon>Kitasatosporales</taxon>
        <taxon>Streptomycetaceae</taxon>
        <taxon>Streptantibioticus</taxon>
    </lineage>
</organism>
<dbReference type="PROSITE" id="PS00086">
    <property type="entry name" value="CYTOCHROME_P450"/>
    <property type="match status" value="1"/>
</dbReference>
<sequence>MTTTPPDHPRTDSPLTPPPGCPAHSIGPIGPGGVRRLYGPEAEADPVGLYNELRTEHGAVAPVLVHGDLPAWLILGYAENLEVMRTPSRFSRDSRRWRELQNGRVPADSPLLPVVAWQPLCVFADGEEHERLRAAVTESMNRFDRRGIRRYVVRFANQLVDSFAADGKAELVEQFAEHLPMLTLTQLLGMPDEYGPRLVDAARDMLKGTETAIASNEYVMKTLRQLVAAKRALPGKDFASWLLEHRADLADDEAAEHLRLVLITAYETTANLIANTLRMVLTDPRFRASLAGGHMTLPDAVEQVLWDAPPFGRVYGRWATGDTEFADQKIKSGDLLVLGLAAGNIDPAIRPDLSVPVHGNRSHLSFSSGPHECPGQDIGRAIADTGIDALLVRLPDIELAVLEDQLDWESSLLSRRLMAVPVRFTPREPEAAQVTGSPVMPMPPESPKFPAPAPPPQEAPAAPVPASDRVRAWWRSLTRWLRAR</sequence>
<accession>A0ABT5YYC1</accession>
<dbReference type="InterPro" id="IPR002397">
    <property type="entry name" value="Cyt_P450_B"/>
</dbReference>
<gene>
    <name evidence="3" type="ORF">P2L57_12900</name>
</gene>
<dbReference type="EMBL" id="JARHTQ010000007">
    <property type="protein sequence ID" value="MDF2256598.1"/>
    <property type="molecule type" value="Genomic_DNA"/>
</dbReference>
<dbReference type="InterPro" id="IPR017972">
    <property type="entry name" value="Cyt_P450_CS"/>
</dbReference>
<proteinExistence type="inferred from homology"/>
<dbReference type="PRINTS" id="PR00359">
    <property type="entry name" value="BP450"/>
</dbReference>
<dbReference type="PANTHER" id="PTHR46696">
    <property type="entry name" value="P450, PUTATIVE (EUROFUNG)-RELATED"/>
    <property type="match status" value="1"/>
</dbReference>
<comment type="caution">
    <text evidence="3">The sequence shown here is derived from an EMBL/GenBank/DDBJ whole genome shotgun (WGS) entry which is preliminary data.</text>
</comment>
<protein>
    <submittedName>
        <fullName evidence="3">Cytochrome P450</fullName>
    </submittedName>
</protein>
<feature type="region of interest" description="Disordered" evidence="2">
    <location>
        <begin position="428"/>
        <end position="465"/>
    </location>
</feature>